<proteinExistence type="predicted"/>
<name>A0A1N7N6A3_9FLAO</name>
<dbReference type="Proteomes" id="UP000186744">
    <property type="component" value="Unassembled WGS sequence"/>
</dbReference>
<dbReference type="RefSeq" id="WP_076551976.1">
    <property type="nucleotide sequence ID" value="NZ_FTOL01000003.1"/>
</dbReference>
<gene>
    <name evidence="1" type="ORF">SAMN05421786_103238</name>
</gene>
<sequence length="104" mass="12467">MKNIYFNTENVEYVILEVENDQKIISGIESYVKTDGKLEEILLKTYFNDFQYILLGKLSDTFLYSKIHDYEINTKEKFQSFISTNHIELDKNKIYYLFKKNKNG</sequence>
<dbReference type="EMBL" id="FTOL01000003">
    <property type="protein sequence ID" value="SIS93681.1"/>
    <property type="molecule type" value="Genomic_DNA"/>
</dbReference>
<evidence type="ECO:0000313" key="1">
    <source>
        <dbReference type="EMBL" id="SIS93681.1"/>
    </source>
</evidence>
<protein>
    <submittedName>
        <fullName evidence="1">Uncharacterized protein</fullName>
    </submittedName>
</protein>
<reference evidence="2" key="1">
    <citation type="submission" date="2017-01" db="EMBL/GenBank/DDBJ databases">
        <authorList>
            <person name="Varghese N."/>
            <person name="Submissions S."/>
        </authorList>
    </citation>
    <scope>NUCLEOTIDE SEQUENCE [LARGE SCALE GENOMIC DNA]</scope>
    <source>
        <strain evidence="2">DSM 18017</strain>
    </source>
</reference>
<keyword evidence="2" id="KW-1185">Reference proteome</keyword>
<accession>A0A1N7N6A3</accession>
<organism evidence="1 2">
    <name type="scientific">Chryseobacterium ureilyticum</name>
    <dbReference type="NCBI Taxonomy" id="373668"/>
    <lineage>
        <taxon>Bacteria</taxon>
        <taxon>Pseudomonadati</taxon>
        <taxon>Bacteroidota</taxon>
        <taxon>Flavobacteriia</taxon>
        <taxon>Flavobacteriales</taxon>
        <taxon>Weeksellaceae</taxon>
        <taxon>Chryseobacterium group</taxon>
        <taxon>Chryseobacterium</taxon>
    </lineage>
</organism>
<dbReference type="AlphaFoldDB" id="A0A1N7N6A3"/>
<dbReference type="STRING" id="373668.SAMN05421786_103238"/>
<evidence type="ECO:0000313" key="2">
    <source>
        <dbReference type="Proteomes" id="UP000186744"/>
    </source>
</evidence>